<protein>
    <recommendedName>
        <fullName evidence="4">Fibronectin type-III domain-containing protein</fullName>
    </recommendedName>
</protein>
<dbReference type="AlphaFoldDB" id="A0A4Y4CQ43"/>
<gene>
    <name evidence="2" type="ORF">ZRA01_02350</name>
</gene>
<dbReference type="Proteomes" id="UP000318422">
    <property type="component" value="Unassembled WGS sequence"/>
</dbReference>
<keyword evidence="3" id="KW-1185">Reference proteome</keyword>
<dbReference type="PROSITE" id="PS51257">
    <property type="entry name" value="PROKAR_LIPOPROTEIN"/>
    <property type="match status" value="1"/>
</dbReference>
<name>A0A4Y4CQ43_ZOORA</name>
<feature type="signal peptide" evidence="1">
    <location>
        <begin position="1"/>
        <end position="23"/>
    </location>
</feature>
<evidence type="ECO:0000313" key="2">
    <source>
        <dbReference type="EMBL" id="GEC94162.1"/>
    </source>
</evidence>
<sequence>MFLPKRRLLIAATLSAAFLAACGGGGGSSAPAPLNVTAAAGDEQIFVKWDELSGVEYWMWLKEGATVVVGDKTAVAKVGTKGNGVDSPYIFNIVRANTPLTNGTQYALVINGRKDGGEGGPGAVPVGGPVTPRLAGATWNAATPFASATMNGVAYGRSIGSTGRNSYVAVGDGGAVYNTPDTDDDRIYRSTNALNWTTPTGTKPAASIDLKAVAYDANSGRYYAVGSNGSVVYSSDINNWTTLGSAATNTTETLNAIASSGGTLVAVGNKGTLRYSTNGTTWTTPASISEDISAIDLRGVTYTNGVWVAVGSNGKVLTSTSVGTWTVSTQSGDLTAVASGSHTLNSVTTYYYLAVGADGTVLTSTNGTAWTASNVGSALRTAAVGSRLIAMGDNGAVWYRELAGTTWAAGTGASGNMLGMIRAQNIYTAVGAAGASNHAY</sequence>
<keyword evidence="1" id="KW-0732">Signal</keyword>
<reference evidence="2 3" key="1">
    <citation type="submission" date="2019-06" db="EMBL/GenBank/DDBJ databases">
        <title>Whole genome shotgun sequence of Zoogloea ramigera NBRC 15342.</title>
        <authorList>
            <person name="Hosoyama A."/>
            <person name="Uohara A."/>
            <person name="Ohji S."/>
            <person name="Ichikawa N."/>
        </authorList>
    </citation>
    <scope>NUCLEOTIDE SEQUENCE [LARGE SCALE GENOMIC DNA]</scope>
    <source>
        <strain evidence="2 3">NBRC 15342</strain>
    </source>
</reference>
<feature type="chain" id="PRO_5021421978" description="Fibronectin type-III domain-containing protein" evidence="1">
    <location>
        <begin position="24"/>
        <end position="440"/>
    </location>
</feature>
<proteinExistence type="predicted"/>
<evidence type="ECO:0008006" key="4">
    <source>
        <dbReference type="Google" id="ProtNLM"/>
    </source>
</evidence>
<comment type="caution">
    <text evidence="2">The sequence shown here is derived from an EMBL/GenBank/DDBJ whole genome shotgun (WGS) entry which is preliminary data.</text>
</comment>
<dbReference type="RefSeq" id="WP_141348923.1">
    <property type="nucleotide sequence ID" value="NZ_BJNV01000004.1"/>
</dbReference>
<dbReference type="OrthoDB" id="9767885at2"/>
<accession>A0A4Y4CQ43</accession>
<dbReference type="EMBL" id="BJNV01000004">
    <property type="protein sequence ID" value="GEC94162.1"/>
    <property type="molecule type" value="Genomic_DNA"/>
</dbReference>
<evidence type="ECO:0000313" key="3">
    <source>
        <dbReference type="Proteomes" id="UP000318422"/>
    </source>
</evidence>
<organism evidence="2 3">
    <name type="scientific">Zoogloea ramigera</name>
    <dbReference type="NCBI Taxonomy" id="350"/>
    <lineage>
        <taxon>Bacteria</taxon>
        <taxon>Pseudomonadati</taxon>
        <taxon>Pseudomonadota</taxon>
        <taxon>Betaproteobacteria</taxon>
        <taxon>Rhodocyclales</taxon>
        <taxon>Zoogloeaceae</taxon>
        <taxon>Zoogloea</taxon>
    </lineage>
</organism>
<dbReference type="SUPFAM" id="SSF110296">
    <property type="entry name" value="Oligoxyloglucan reducing end-specific cellobiohydrolase"/>
    <property type="match status" value="1"/>
</dbReference>
<evidence type="ECO:0000256" key="1">
    <source>
        <dbReference type="SAM" id="SignalP"/>
    </source>
</evidence>